<dbReference type="InterPro" id="IPR013740">
    <property type="entry name" value="Redoxin"/>
</dbReference>
<dbReference type="InterPro" id="IPR050553">
    <property type="entry name" value="Thioredoxin_ResA/DsbE_sf"/>
</dbReference>
<organism evidence="3 4">
    <name type="scientific">Candidatus Methylobacter titanis</name>
    <dbReference type="NCBI Taxonomy" id="3053457"/>
    <lineage>
        <taxon>Bacteria</taxon>
        <taxon>Pseudomonadati</taxon>
        <taxon>Pseudomonadota</taxon>
        <taxon>Gammaproteobacteria</taxon>
        <taxon>Methylococcales</taxon>
        <taxon>Methylococcaceae</taxon>
        <taxon>Methylobacter</taxon>
    </lineage>
</organism>
<evidence type="ECO:0000313" key="3">
    <source>
        <dbReference type="EMBL" id="MDI1230663.1"/>
    </source>
</evidence>
<dbReference type="PANTHER" id="PTHR42852:SF13">
    <property type="entry name" value="PROTEIN DIPZ"/>
    <property type="match status" value="1"/>
</dbReference>
<proteinExistence type="predicted"/>
<evidence type="ECO:0000256" key="1">
    <source>
        <dbReference type="SAM" id="SignalP"/>
    </source>
</evidence>
<accession>A0AA43TL34</accession>
<evidence type="ECO:0000313" key="4">
    <source>
        <dbReference type="Proteomes" id="UP001160519"/>
    </source>
</evidence>
<sequence>MNAKHRLPGLLLLALISIALSVGCSRTITSAPDVTFTTITGKKIALKDLRGKPVMVTFWATDCPSCIEEIPDLIDLYTRYHASGLEMIAVAMYYDPPNHVIDMTKARQLPYNVALDINSEHAEAFGGVMFTPSTFLIGPDGSVVKKEIGLFDLEKMKTTIELLLKG</sequence>
<dbReference type="InterPro" id="IPR013766">
    <property type="entry name" value="Thioredoxin_domain"/>
</dbReference>
<keyword evidence="4" id="KW-1185">Reference proteome</keyword>
<protein>
    <submittedName>
        <fullName evidence="3">TlpA disulfide reductase family protein</fullName>
    </submittedName>
</protein>
<dbReference type="AlphaFoldDB" id="A0AA43TL34"/>
<dbReference type="EMBL" id="JAQSDF010000012">
    <property type="protein sequence ID" value="MDI1230663.1"/>
    <property type="molecule type" value="Genomic_DNA"/>
</dbReference>
<dbReference type="PROSITE" id="PS51352">
    <property type="entry name" value="THIOREDOXIN_2"/>
    <property type="match status" value="1"/>
</dbReference>
<dbReference type="PROSITE" id="PS51257">
    <property type="entry name" value="PROKAR_LIPOPROTEIN"/>
    <property type="match status" value="1"/>
</dbReference>
<keyword evidence="1" id="KW-0732">Signal</keyword>
<evidence type="ECO:0000259" key="2">
    <source>
        <dbReference type="PROSITE" id="PS51352"/>
    </source>
</evidence>
<feature type="signal peptide" evidence="1">
    <location>
        <begin position="1"/>
        <end position="21"/>
    </location>
</feature>
<feature type="chain" id="PRO_5041392229" evidence="1">
    <location>
        <begin position="22"/>
        <end position="166"/>
    </location>
</feature>
<dbReference type="SUPFAM" id="SSF52833">
    <property type="entry name" value="Thioredoxin-like"/>
    <property type="match status" value="1"/>
</dbReference>
<comment type="caution">
    <text evidence="3">The sequence shown here is derived from an EMBL/GenBank/DDBJ whole genome shotgun (WGS) entry which is preliminary data.</text>
</comment>
<dbReference type="Pfam" id="PF08534">
    <property type="entry name" value="Redoxin"/>
    <property type="match status" value="1"/>
</dbReference>
<gene>
    <name evidence="3" type="ORF">PSU93_05895</name>
</gene>
<name>A0AA43TL34_9GAMM</name>
<feature type="domain" description="Thioredoxin" evidence="2">
    <location>
        <begin position="25"/>
        <end position="165"/>
    </location>
</feature>
<dbReference type="PANTHER" id="PTHR42852">
    <property type="entry name" value="THIOL:DISULFIDE INTERCHANGE PROTEIN DSBE"/>
    <property type="match status" value="1"/>
</dbReference>
<dbReference type="Proteomes" id="UP001160519">
    <property type="component" value="Unassembled WGS sequence"/>
</dbReference>
<reference evidence="3" key="1">
    <citation type="submission" date="2023-01" db="EMBL/GenBank/DDBJ databases">
        <title>Biogeochemical cycle of methane in antarctic sediments.</title>
        <authorList>
            <person name="Roldan D.M."/>
            <person name="Menes R.J."/>
        </authorList>
    </citation>
    <scope>NUCLEOTIDE SEQUENCE [LARGE SCALE GENOMIC DNA]</scope>
    <source>
        <strain evidence="3">K-2018 MAG008</strain>
    </source>
</reference>
<dbReference type="Gene3D" id="3.40.30.10">
    <property type="entry name" value="Glutaredoxin"/>
    <property type="match status" value="1"/>
</dbReference>
<dbReference type="InterPro" id="IPR036249">
    <property type="entry name" value="Thioredoxin-like_sf"/>
</dbReference>
<dbReference type="GO" id="GO:0016491">
    <property type="term" value="F:oxidoreductase activity"/>
    <property type="evidence" value="ECO:0007669"/>
    <property type="project" value="InterPro"/>
</dbReference>
<dbReference type="CDD" id="cd02966">
    <property type="entry name" value="TlpA_like_family"/>
    <property type="match status" value="1"/>
</dbReference>